<dbReference type="Proteomes" id="UP000442990">
    <property type="component" value="Unassembled WGS sequence"/>
</dbReference>
<dbReference type="SUPFAM" id="SSF88946">
    <property type="entry name" value="Sigma2 domain of RNA polymerase sigma factors"/>
    <property type="match status" value="1"/>
</dbReference>
<organism evidence="8 9">
    <name type="scientific">Streptomyces triticiradicis</name>
    <dbReference type="NCBI Taxonomy" id="2651189"/>
    <lineage>
        <taxon>Bacteria</taxon>
        <taxon>Bacillati</taxon>
        <taxon>Actinomycetota</taxon>
        <taxon>Actinomycetes</taxon>
        <taxon>Kitasatosporales</taxon>
        <taxon>Streptomycetaceae</taxon>
        <taxon>Streptomyces</taxon>
    </lineage>
</organism>
<keyword evidence="4" id="KW-0804">Transcription</keyword>
<feature type="compositionally biased region" description="Basic and acidic residues" evidence="5">
    <location>
        <begin position="410"/>
        <end position="421"/>
    </location>
</feature>
<evidence type="ECO:0000256" key="1">
    <source>
        <dbReference type="ARBA" id="ARBA00023015"/>
    </source>
</evidence>
<dbReference type="GO" id="GO:0016987">
    <property type="term" value="F:sigma factor activity"/>
    <property type="evidence" value="ECO:0007669"/>
    <property type="project" value="UniProtKB-KW"/>
</dbReference>
<dbReference type="Pfam" id="PF04542">
    <property type="entry name" value="Sigma70_r2"/>
    <property type="match status" value="1"/>
</dbReference>
<dbReference type="PANTHER" id="PTHR43133">
    <property type="entry name" value="RNA POLYMERASE ECF-TYPE SIGMA FACTO"/>
    <property type="match status" value="1"/>
</dbReference>
<dbReference type="AlphaFoldDB" id="A0A7J5DEY0"/>
<keyword evidence="3" id="KW-0238">DNA-binding</keyword>
<dbReference type="GO" id="GO:0003677">
    <property type="term" value="F:DNA binding"/>
    <property type="evidence" value="ECO:0007669"/>
    <property type="project" value="UniProtKB-KW"/>
</dbReference>
<evidence type="ECO:0000313" key="9">
    <source>
        <dbReference type="Proteomes" id="UP000442990"/>
    </source>
</evidence>
<keyword evidence="1" id="KW-0805">Transcription regulation</keyword>
<evidence type="ECO:0000313" key="8">
    <source>
        <dbReference type="EMBL" id="KAB1987431.1"/>
    </source>
</evidence>
<keyword evidence="9" id="KW-1185">Reference proteome</keyword>
<reference evidence="8 9" key="1">
    <citation type="submission" date="2019-09" db="EMBL/GenBank/DDBJ databases">
        <title>Isolation and identification of active actinomycetes.</title>
        <authorList>
            <person name="Yu Z."/>
            <person name="Han C."/>
            <person name="Yu B."/>
        </authorList>
    </citation>
    <scope>NUCLEOTIDE SEQUENCE [LARGE SCALE GENOMIC DNA]</scope>
    <source>
        <strain evidence="8 9">NEAU-H2</strain>
    </source>
</reference>
<dbReference type="InterPro" id="IPR013325">
    <property type="entry name" value="RNA_pol_sigma_r2"/>
</dbReference>
<protein>
    <recommendedName>
        <fullName evidence="7">RNA polymerase sigma-70 region 2 domain-containing protein</fullName>
    </recommendedName>
</protein>
<evidence type="ECO:0000256" key="6">
    <source>
        <dbReference type="SAM" id="Phobius"/>
    </source>
</evidence>
<evidence type="ECO:0000256" key="5">
    <source>
        <dbReference type="SAM" id="MobiDB-lite"/>
    </source>
</evidence>
<dbReference type="GO" id="GO:0006352">
    <property type="term" value="P:DNA-templated transcription initiation"/>
    <property type="evidence" value="ECO:0007669"/>
    <property type="project" value="InterPro"/>
</dbReference>
<dbReference type="InterPro" id="IPR007627">
    <property type="entry name" value="RNA_pol_sigma70_r2"/>
</dbReference>
<keyword evidence="6" id="KW-0812">Transmembrane</keyword>
<evidence type="ECO:0000259" key="7">
    <source>
        <dbReference type="Pfam" id="PF04542"/>
    </source>
</evidence>
<keyword evidence="2" id="KW-0731">Sigma factor</keyword>
<proteinExistence type="predicted"/>
<dbReference type="PANTHER" id="PTHR43133:SF8">
    <property type="entry name" value="RNA POLYMERASE SIGMA FACTOR HI_1459-RELATED"/>
    <property type="match status" value="1"/>
</dbReference>
<dbReference type="RefSeq" id="WP_151470185.1">
    <property type="nucleotide sequence ID" value="NZ_WBKG01000013.1"/>
</dbReference>
<sequence>MDDQALNDQALIEQCRDRDDRAWKEVKRLHEQKLLTAVLRKVRGRQHVAEEIIQETYLELLNSTQPIEKLGPWLMGVARNKAKDEWKKYLVWQCLVDDMEAVAPRGTTPVGGPDLDFQELADVEVLSEALSAAQRETLMQAAQDDDEGIQRQQRDAVLGLRPGTFGRRVNRTRMKALDAFRLYQLCTYELSDCVKPRQLLAEARQATGVAPSGKELRTFFAKTAEHVRICDSCKEAVAGMPKYRIGKKKRYAISLLPLLLPDLIVRWWKNCAAQWVGSTGQLRQPRRQAIRRRRALWWAGAVFMVVFLSVAGLRSSAGPHQAAHASSLPGAISRQGSDRVRTESAGSPAQHPAPTPPVPNAHARSENKRQSNRNRRASLPPNDTRTPVSQEKGPSPLPTASLSASPRPNVRPDDNASDKPSPEGSKSAPDSSPIDTLGPKITLDYLSASTVGQQVVWDGATLSTCGPAGTPATFSAHVRIIDPSGIEHAEMYVDHPTSGRTVVPAEAETIGDTFYFQAPAYKAPSQLYDKRIMVIRVAATDTVGNRTEAVVAHVMRYDCEGGG</sequence>
<name>A0A7J5DEY0_9ACTN</name>
<feature type="region of interest" description="Disordered" evidence="5">
    <location>
        <begin position="320"/>
        <end position="436"/>
    </location>
</feature>
<keyword evidence="6" id="KW-0472">Membrane</keyword>
<feature type="domain" description="RNA polymerase sigma-70 region 2" evidence="7">
    <location>
        <begin position="31"/>
        <end position="88"/>
    </location>
</feature>
<evidence type="ECO:0000256" key="2">
    <source>
        <dbReference type="ARBA" id="ARBA00023082"/>
    </source>
</evidence>
<comment type="caution">
    <text evidence="8">The sequence shown here is derived from an EMBL/GenBank/DDBJ whole genome shotgun (WGS) entry which is preliminary data.</text>
</comment>
<dbReference type="InterPro" id="IPR039425">
    <property type="entry name" value="RNA_pol_sigma-70-like"/>
</dbReference>
<gene>
    <name evidence="8" type="ORF">F8144_16995</name>
</gene>
<keyword evidence="6" id="KW-1133">Transmembrane helix</keyword>
<dbReference type="Gene3D" id="1.10.1740.10">
    <property type="match status" value="1"/>
</dbReference>
<dbReference type="EMBL" id="WBKG01000013">
    <property type="protein sequence ID" value="KAB1987431.1"/>
    <property type="molecule type" value="Genomic_DNA"/>
</dbReference>
<feature type="transmembrane region" description="Helical" evidence="6">
    <location>
        <begin position="295"/>
        <end position="313"/>
    </location>
</feature>
<evidence type="ECO:0000256" key="3">
    <source>
        <dbReference type="ARBA" id="ARBA00023125"/>
    </source>
</evidence>
<evidence type="ECO:0000256" key="4">
    <source>
        <dbReference type="ARBA" id="ARBA00023163"/>
    </source>
</evidence>
<accession>A0A7J5DEY0</accession>